<feature type="transmembrane region" description="Helical" evidence="1">
    <location>
        <begin position="122"/>
        <end position="143"/>
    </location>
</feature>
<dbReference type="EMBL" id="BAABCW010000009">
    <property type="protein sequence ID" value="GAA3510510.1"/>
    <property type="molecule type" value="Genomic_DNA"/>
</dbReference>
<reference evidence="3" key="1">
    <citation type="journal article" date="2019" name="Int. J. Syst. Evol. Microbiol.">
        <title>The Global Catalogue of Microorganisms (GCM) 10K type strain sequencing project: providing services to taxonomists for standard genome sequencing and annotation.</title>
        <authorList>
            <consortium name="The Broad Institute Genomics Platform"/>
            <consortium name="The Broad Institute Genome Sequencing Center for Infectious Disease"/>
            <person name="Wu L."/>
            <person name="Ma J."/>
        </authorList>
    </citation>
    <scope>NUCLEOTIDE SEQUENCE [LARGE SCALE GENOMIC DNA]</scope>
    <source>
        <strain evidence="3">JCM 17106</strain>
    </source>
</reference>
<organism evidence="2 3">
    <name type="scientific">Aquimarina addita</name>
    <dbReference type="NCBI Taxonomy" id="870485"/>
    <lineage>
        <taxon>Bacteria</taxon>
        <taxon>Pseudomonadati</taxon>
        <taxon>Bacteroidota</taxon>
        <taxon>Flavobacteriia</taxon>
        <taxon>Flavobacteriales</taxon>
        <taxon>Flavobacteriaceae</taxon>
        <taxon>Aquimarina</taxon>
    </lineage>
</organism>
<proteinExistence type="predicted"/>
<keyword evidence="1" id="KW-0812">Transmembrane</keyword>
<evidence type="ECO:0000313" key="3">
    <source>
        <dbReference type="Proteomes" id="UP001500459"/>
    </source>
</evidence>
<sequence length="323" mass="37052">MKLLFAVTFASIYGLVIRLLYGFFYDILEIMSITFLILIPVIIGFLTVIFLSTDISKNYGKAFLLPWITAIVILVITLLFSIEGAICWFMLFPLFGILSGFGGMIAYAIRKRKHTDTNDRDHIKNSTLSVSFALFIPVFLGYLEGEKALFPEIVTVQKEVLIEDTPSNVWKQLVTTEDIVMEKEESFLLEILDFPKHMNTILDTAAVGGKRIATYERGLFFEETITTYDKNKKLVLEVHTDPTKIPPTVMDEHILIGGKHLDILEDTYTLKLIENGHTQVTLSSRFYINTPFNWYARIWAESLMDRILESELERIKKQVVDRS</sequence>
<evidence type="ECO:0000256" key="1">
    <source>
        <dbReference type="SAM" id="Phobius"/>
    </source>
</evidence>
<keyword evidence="3" id="KW-1185">Reference proteome</keyword>
<gene>
    <name evidence="2" type="ORF">GCM10022393_25020</name>
</gene>
<feature type="transmembrane region" description="Helical" evidence="1">
    <location>
        <begin position="88"/>
        <end position="110"/>
    </location>
</feature>
<comment type="caution">
    <text evidence="2">The sequence shown here is derived from an EMBL/GenBank/DDBJ whole genome shotgun (WGS) entry which is preliminary data.</text>
</comment>
<feature type="transmembrane region" description="Helical" evidence="1">
    <location>
        <begin position="63"/>
        <end position="82"/>
    </location>
</feature>
<evidence type="ECO:0000313" key="2">
    <source>
        <dbReference type="EMBL" id="GAA3510510.1"/>
    </source>
</evidence>
<evidence type="ECO:0008006" key="4">
    <source>
        <dbReference type="Google" id="ProtNLM"/>
    </source>
</evidence>
<dbReference type="Proteomes" id="UP001500459">
    <property type="component" value="Unassembled WGS sequence"/>
</dbReference>
<feature type="transmembrane region" description="Helical" evidence="1">
    <location>
        <begin position="30"/>
        <end position="51"/>
    </location>
</feature>
<name>A0ABP6ULC5_9FLAO</name>
<keyword evidence="1" id="KW-0472">Membrane</keyword>
<keyword evidence="1" id="KW-1133">Transmembrane helix</keyword>
<dbReference type="SUPFAM" id="SSF55961">
    <property type="entry name" value="Bet v1-like"/>
    <property type="match status" value="1"/>
</dbReference>
<accession>A0ABP6ULC5</accession>
<dbReference type="RefSeq" id="WP_344927876.1">
    <property type="nucleotide sequence ID" value="NZ_BAABCW010000009.1"/>
</dbReference>
<protein>
    <recommendedName>
        <fullName evidence="4">SRPBCC family protein</fullName>
    </recommendedName>
</protein>